<dbReference type="InterPro" id="IPR005801">
    <property type="entry name" value="ADC_synthase"/>
</dbReference>
<evidence type="ECO:0000259" key="6">
    <source>
        <dbReference type="Pfam" id="PF00425"/>
    </source>
</evidence>
<keyword evidence="4" id="KW-0456">Lyase</keyword>
<accession>A0ABP9PYV1</accession>
<evidence type="ECO:0000256" key="3">
    <source>
        <dbReference type="ARBA" id="ARBA00022842"/>
    </source>
</evidence>
<dbReference type="PANTHER" id="PTHR11236:SF48">
    <property type="entry name" value="ISOCHORISMATE SYNTHASE MENF"/>
    <property type="match status" value="1"/>
</dbReference>
<dbReference type="EMBL" id="BAABJP010000007">
    <property type="protein sequence ID" value="GAA5152474.1"/>
    <property type="molecule type" value="Genomic_DNA"/>
</dbReference>
<evidence type="ECO:0000256" key="1">
    <source>
        <dbReference type="ARBA" id="ARBA00001946"/>
    </source>
</evidence>
<dbReference type="NCBIfam" id="TIGR03494">
    <property type="entry name" value="salicyl_syn"/>
    <property type="match status" value="1"/>
</dbReference>
<dbReference type="InterPro" id="IPR019999">
    <property type="entry name" value="Anth_synth_I-like"/>
</dbReference>
<evidence type="ECO:0000313" key="8">
    <source>
        <dbReference type="Proteomes" id="UP001428817"/>
    </source>
</evidence>
<feature type="domain" description="Chorismate-utilising enzyme C-terminal" evidence="6">
    <location>
        <begin position="193"/>
        <end position="446"/>
    </location>
</feature>
<dbReference type="Pfam" id="PF00425">
    <property type="entry name" value="Chorismate_bind"/>
    <property type="match status" value="1"/>
</dbReference>
<dbReference type="InterPro" id="IPR019996">
    <property type="entry name" value="Salicylate_synthase"/>
</dbReference>
<keyword evidence="8" id="KW-1185">Reference proteome</keyword>
<feature type="region of interest" description="Disordered" evidence="5">
    <location>
        <begin position="1"/>
        <end position="20"/>
    </location>
</feature>
<protein>
    <submittedName>
        <fullName evidence="7">Salicylate synthase</fullName>
    </submittedName>
</protein>
<dbReference type="Gene3D" id="3.60.120.10">
    <property type="entry name" value="Anthranilate synthase"/>
    <property type="match status" value="1"/>
</dbReference>
<dbReference type="SUPFAM" id="SSF56322">
    <property type="entry name" value="ADC synthase"/>
    <property type="match status" value="1"/>
</dbReference>
<reference evidence="8" key="1">
    <citation type="journal article" date="2019" name="Int. J. Syst. Evol. Microbiol.">
        <title>The Global Catalogue of Microorganisms (GCM) 10K type strain sequencing project: providing services to taxonomists for standard genome sequencing and annotation.</title>
        <authorList>
            <consortium name="The Broad Institute Genomics Platform"/>
            <consortium name="The Broad Institute Genome Sequencing Center for Infectious Disease"/>
            <person name="Wu L."/>
            <person name="Ma J."/>
        </authorList>
    </citation>
    <scope>NUCLEOTIDE SEQUENCE [LARGE SCALE GENOMIC DNA]</scope>
    <source>
        <strain evidence="8">JCM 18303</strain>
    </source>
</reference>
<dbReference type="Proteomes" id="UP001428817">
    <property type="component" value="Unassembled WGS sequence"/>
</dbReference>
<keyword evidence="2" id="KW-0479">Metal-binding</keyword>
<evidence type="ECO:0000256" key="5">
    <source>
        <dbReference type="SAM" id="MobiDB-lite"/>
    </source>
</evidence>
<gene>
    <name evidence="7" type="ORF">GCM10023321_21240</name>
</gene>
<proteinExistence type="predicted"/>
<name>A0ABP9PYV1_9PSEU</name>
<comment type="cofactor">
    <cofactor evidence="1">
        <name>Mg(2+)</name>
        <dbReference type="ChEBI" id="CHEBI:18420"/>
    </cofactor>
</comment>
<sequence length="468" mass="50239">MAPGSGMSERTRQAGPVSETGEFRYARTSIGLGVDPVVGATGLARRAEGPFLLFERQGGVTVGFGAAQEIVLNAKEIRFRGPDGWHAEPTGAEPLQQIRALLAGSGIEDWRAYGWLAFELSYLLHGMPEAAGDATLAHLVIPRREVSLTEGEADLRALRLDELAELCREISMLSDTPPAPPARDLADEMHGYDDYRGAVEAAVADIQRHRLQKVILSRVVPVPGRVDLPATYLAGRSGNTPARSFLLDLGGLHATGFSPETVVEVSADGGVTTQPLAGTRALSGNPATDADLRDELVNDPKEVYEHAVSVRGAQEELRELCRDGSVRVDEFMVVRRRGSVQHLASRVSGQLDQGRNGWHAMAGLFPAVTASGLPKPEACQAIHRYESQPRGLYGGAVVVCDSTGALDAALVLRTVFEQDGKTWLRAGAGVVGQSVPEREFEETREKLRSISRFLVPEDARLSAGEVAS</sequence>
<evidence type="ECO:0000256" key="2">
    <source>
        <dbReference type="ARBA" id="ARBA00022723"/>
    </source>
</evidence>
<dbReference type="PANTHER" id="PTHR11236">
    <property type="entry name" value="AMINOBENZOATE/ANTHRANILATE SYNTHASE"/>
    <property type="match status" value="1"/>
</dbReference>
<evidence type="ECO:0000256" key="4">
    <source>
        <dbReference type="ARBA" id="ARBA00023239"/>
    </source>
</evidence>
<keyword evidence="3" id="KW-0460">Magnesium</keyword>
<evidence type="ECO:0000313" key="7">
    <source>
        <dbReference type="EMBL" id="GAA5152474.1"/>
    </source>
</evidence>
<dbReference type="PRINTS" id="PR00095">
    <property type="entry name" value="ANTSNTHASEI"/>
</dbReference>
<comment type="caution">
    <text evidence="7">The sequence shown here is derived from an EMBL/GenBank/DDBJ whole genome shotgun (WGS) entry which is preliminary data.</text>
</comment>
<dbReference type="InterPro" id="IPR015890">
    <property type="entry name" value="Chorismate_C"/>
</dbReference>
<organism evidence="7 8">
    <name type="scientific">Pseudonocardia eucalypti</name>
    <dbReference type="NCBI Taxonomy" id="648755"/>
    <lineage>
        <taxon>Bacteria</taxon>
        <taxon>Bacillati</taxon>
        <taxon>Actinomycetota</taxon>
        <taxon>Actinomycetes</taxon>
        <taxon>Pseudonocardiales</taxon>
        <taxon>Pseudonocardiaceae</taxon>
        <taxon>Pseudonocardia</taxon>
    </lineage>
</organism>